<organism evidence="5 6">
    <name type="scientific">Advenella incenata</name>
    <dbReference type="NCBI Taxonomy" id="267800"/>
    <lineage>
        <taxon>Bacteria</taxon>
        <taxon>Pseudomonadati</taxon>
        <taxon>Pseudomonadota</taxon>
        <taxon>Betaproteobacteria</taxon>
        <taxon>Burkholderiales</taxon>
        <taxon>Alcaligenaceae</taxon>
    </lineage>
</organism>
<dbReference type="RefSeq" id="WP_207227122.1">
    <property type="nucleotide sequence ID" value="NZ_SHKO01000005.1"/>
</dbReference>
<keyword evidence="6" id="KW-1185">Reference proteome</keyword>
<dbReference type="InterPro" id="IPR018062">
    <property type="entry name" value="HTH_AraC-typ_CS"/>
</dbReference>
<evidence type="ECO:0000259" key="4">
    <source>
        <dbReference type="PROSITE" id="PS01124"/>
    </source>
</evidence>
<dbReference type="Proteomes" id="UP000293398">
    <property type="component" value="Unassembled WGS sequence"/>
</dbReference>
<keyword evidence="2" id="KW-0238">DNA-binding</keyword>
<keyword evidence="1" id="KW-0805">Transcription regulation</keyword>
<dbReference type="AlphaFoldDB" id="A0A4V2FRS8"/>
<dbReference type="GO" id="GO:0043565">
    <property type="term" value="F:sequence-specific DNA binding"/>
    <property type="evidence" value="ECO:0007669"/>
    <property type="project" value="InterPro"/>
</dbReference>
<name>A0A4V2FRS8_9BURK</name>
<dbReference type="InterPro" id="IPR050204">
    <property type="entry name" value="AraC_XylS_family_regulators"/>
</dbReference>
<evidence type="ECO:0000256" key="1">
    <source>
        <dbReference type="ARBA" id="ARBA00023015"/>
    </source>
</evidence>
<dbReference type="SUPFAM" id="SSF46689">
    <property type="entry name" value="Homeodomain-like"/>
    <property type="match status" value="1"/>
</dbReference>
<evidence type="ECO:0000256" key="3">
    <source>
        <dbReference type="ARBA" id="ARBA00023163"/>
    </source>
</evidence>
<evidence type="ECO:0000313" key="6">
    <source>
        <dbReference type="Proteomes" id="UP000293398"/>
    </source>
</evidence>
<keyword evidence="3" id="KW-0804">Transcription</keyword>
<dbReference type="EMBL" id="SHKO01000005">
    <property type="protein sequence ID" value="RZT91459.1"/>
    <property type="molecule type" value="Genomic_DNA"/>
</dbReference>
<dbReference type="PROSITE" id="PS00041">
    <property type="entry name" value="HTH_ARAC_FAMILY_1"/>
    <property type="match status" value="1"/>
</dbReference>
<dbReference type="InterPro" id="IPR009057">
    <property type="entry name" value="Homeodomain-like_sf"/>
</dbReference>
<dbReference type="InterPro" id="IPR018060">
    <property type="entry name" value="HTH_AraC"/>
</dbReference>
<accession>A0A4V2FRS8</accession>
<feature type="domain" description="HTH araC/xylS-type" evidence="4">
    <location>
        <begin position="224"/>
        <end position="333"/>
    </location>
</feature>
<dbReference type="PANTHER" id="PTHR46796:SF12">
    <property type="entry name" value="HTH-TYPE DNA-BINDING TRANSCRIPTIONAL ACTIVATOR EUTR"/>
    <property type="match status" value="1"/>
</dbReference>
<evidence type="ECO:0000313" key="5">
    <source>
        <dbReference type="EMBL" id="RZT91459.1"/>
    </source>
</evidence>
<dbReference type="PANTHER" id="PTHR46796">
    <property type="entry name" value="HTH-TYPE TRANSCRIPTIONAL ACTIVATOR RHAS-RELATED"/>
    <property type="match status" value="1"/>
</dbReference>
<reference evidence="5 6" key="1">
    <citation type="submission" date="2019-02" db="EMBL/GenBank/DDBJ databases">
        <title>Genomic Encyclopedia of Type Strains, Phase IV (KMG-IV): sequencing the most valuable type-strain genomes for metagenomic binning, comparative biology and taxonomic classification.</title>
        <authorList>
            <person name="Goeker M."/>
        </authorList>
    </citation>
    <scope>NUCLEOTIDE SEQUENCE [LARGE SCALE GENOMIC DNA]</scope>
    <source>
        <strain evidence="5 6">DSM 23814</strain>
    </source>
</reference>
<dbReference type="SMART" id="SM00342">
    <property type="entry name" value="HTH_ARAC"/>
    <property type="match status" value="1"/>
</dbReference>
<dbReference type="GO" id="GO:0003700">
    <property type="term" value="F:DNA-binding transcription factor activity"/>
    <property type="evidence" value="ECO:0007669"/>
    <property type="project" value="InterPro"/>
</dbReference>
<sequence length="335" mass="37525">MATPDQRIAVGRQALPASSMSAVRLRNSDVLQQAQALPFWSQDYTQLSAGSFHGEVDSIATRGIQLFRESMTCSVDELASAPANTYVIGIAGKVTGDSHWGSVALSDNSLITLDKNAELVFRTSHHSEISVAVIDAERLDEYAQQVLGIDLPCVFGKIRPVEQLAETQAESMRRMFNDFFLHLPPMARITPNHAAWSHFEDDIMSECVRALASVKPLSHRATDIRIHRYLVNRVRERTLASPLCPPSIGELCRELNVSRRTLNHAFMRVLGITPVSYIRNIRLNRVRADLQTGKQSGNSIADIAIHWGFWHMSLFSRYYKALFGELPSETRSRHA</sequence>
<dbReference type="Pfam" id="PF12833">
    <property type="entry name" value="HTH_18"/>
    <property type="match status" value="1"/>
</dbReference>
<dbReference type="PROSITE" id="PS01124">
    <property type="entry name" value="HTH_ARAC_FAMILY_2"/>
    <property type="match status" value="1"/>
</dbReference>
<comment type="caution">
    <text evidence="5">The sequence shown here is derived from an EMBL/GenBank/DDBJ whole genome shotgun (WGS) entry which is preliminary data.</text>
</comment>
<dbReference type="Gene3D" id="1.10.10.60">
    <property type="entry name" value="Homeodomain-like"/>
    <property type="match status" value="1"/>
</dbReference>
<evidence type="ECO:0000256" key="2">
    <source>
        <dbReference type="ARBA" id="ARBA00023125"/>
    </source>
</evidence>
<protein>
    <submittedName>
        <fullName evidence="5">AraC family transcriptional regulator</fullName>
    </submittedName>
</protein>
<proteinExistence type="predicted"/>
<gene>
    <name evidence="5" type="ORF">EV681_4213</name>
</gene>